<evidence type="ECO:0000313" key="2">
    <source>
        <dbReference type="EMBL" id="CAD8086561.1"/>
    </source>
</evidence>
<proteinExistence type="predicted"/>
<organism evidence="2 3">
    <name type="scientific">Paramecium sonneborni</name>
    <dbReference type="NCBI Taxonomy" id="65129"/>
    <lineage>
        <taxon>Eukaryota</taxon>
        <taxon>Sar</taxon>
        <taxon>Alveolata</taxon>
        <taxon>Ciliophora</taxon>
        <taxon>Intramacronucleata</taxon>
        <taxon>Oligohymenophorea</taxon>
        <taxon>Peniculida</taxon>
        <taxon>Parameciidae</taxon>
        <taxon>Paramecium</taxon>
    </lineage>
</organism>
<dbReference type="Proteomes" id="UP000692954">
    <property type="component" value="Unassembled WGS sequence"/>
</dbReference>
<evidence type="ECO:0000256" key="1">
    <source>
        <dbReference type="SAM" id="Phobius"/>
    </source>
</evidence>
<dbReference type="AlphaFoldDB" id="A0A8S1N902"/>
<keyword evidence="1" id="KW-0812">Transmembrane</keyword>
<accession>A0A8S1N902</accession>
<keyword evidence="1" id="KW-1133">Transmembrane helix</keyword>
<feature type="transmembrane region" description="Helical" evidence="1">
    <location>
        <begin position="336"/>
        <end position="361"/>
    </location>
</feature>
<evidence type="ECO:0000313" key="3">
    <source>
        <dbReference type="Proteomes" id="UP000692954"/>
    </source>
</evidence>
<sequence>MIGILFYILQIVQSKMFEIQYKETSMYIQTINGLEIELIFGNQGKISQLSQIEPSKCTQNCQSCTRSQCYLSNTELDYTNIKMFDLDSQQMVIQPLIYFNDYNNNQTSSQINLMKLGNYLNSFVDDGFQLCFSLNDKIIETPFQAERKDFDPQQILVTSILNIRNTIFFQINFLKFGDTLIDISNFTVYVQNSKMRDDCIDNSTLFIEFSFFPNWILNQLQPEFQKIGFNLFVRNTFQFYTCEKQEKEHENKPDFLFFNEENKQNPIIYSADQYLNSIFLEEKHLLKISNSSIEYIIFLSQSFIENKKMYFNFKENFVAISNYKEERCFNYQVSSYYLYEVQVLWISVPSIILLSFFLIYFQINPYQSQDIL</sequence>
<evidence type="ECO:0008006" key="4">
    <source>
        <dbReference type="Google" id="ProtNLM"/>
    </source>
</evidence>
<protein>
    <recommendedName>
        <fullName evidence="4">Transmembrane protein</fullName>
    </recommendedName>
</protein>
<dbReference type="OrthoDB" id="310590at2759"/>
<dbReference type="EMBL" id="CAJJDN010000050">
    <property type="protein sequence ID" value="CAD8086561.1"/>
    <property type="molecule type" value="Genomic_DNA"/>
</dbReference>
<comment type="caution">
    <text evidence="2">The sequence shown here is derived from an EMBL/GenBank/DDBJ whole genome shotgun (WGS) entry which is preliminary data.</text>
</comment>
<keyword evidence="1" id="KW-0472">Membrane</keyword>
<name>A0A8S1N902_9CILI</name>
<gene>
    <name evidence="2" type="ORF">PSON_ATCC_30995.1.T0500057</name>
</gene>
<keyword evidence="3" id="KW-1185">Reference proteome</keyword>
<reference evidence="2" key="1">
    <citation type="submission" date="2021-01" db="EMBL/GenBank/DDBJ databases">
        <authorList>
            <consortium name="Genoscope - CEA"/>
            <person name="William W."/>
        </authorList>
    </citation>
    <scope>NUCLEOTIDE SEQUENCE</scope>
</reference>